<evidence type="ECO:0000259" key="2">
    <source>
        <dbReference type="Pfam" id="PF16982"/>
    </source>
</evidence>
<sequence length="55" mass="6048">MALLQRFVQEEDALGTVELILIIVVLVGLVAIFKKQLVSLVNNILAKITKQSNSI</sequence>
<feature type="transmembrane region" description="Helical" evidence="1">
    <location>
        <begin position="13"/>
        <end position="33"/>
    </location>
</feature>
<dbReference type="EMBL" id="SDKC01000001">
    <property type="protein sequence ID" value="RXS76399.1"/>
    <property type="molecule type" value="Genomic_DNA"/>
</dbReference>
<protein>
    <submittedName>
        <fullName evidence="3">Holin, BlyA family protein</fullName>
    </submittedName>
</protein>
<accession>A0A4Q1RKY2</accession>
<gene>
    <name evidence="3" type="ORF">ETP43_15130</name>
</gene>
<keyword evidence="1" id="KW-0812">Transmembrane</keyword>
<evidence type="ECO:0000256" key="1">
    <source>
        <dbReference type="SAM" id="Phobius"/>
    </source>
</evidence>
<dbReference type="Proteomes" id="UP000290106">
    <property type="component" value="Unassembled WGS sequence"/>
</dbReference>
<keyword evidence="4" id="KW-1185">Reference proteome</keyword>
<keyword evidence="1" id="KW-0472">Membrane</keyword>
<dbReference type="AlphaFoldDB" id="A0A4Q1RKY2"/>
<organism evidence="3 4">
    <name type="scientific">Blautia faecicola</name>
    <dbReference type="NCBI Taxonomy" id="2509240"/>
    <lineage>
        <taxon>Bacteria</taxon>
        <taxon>Bacillati</taxon>
        <taxon>Bacillota</taxon>
        <taxon>Clostridia</taxon>
        <taxon>Lachnospirales</taxon>
        <taxon>Lachnospiraceae</taxon>
        <taxon>Blautia</taxon>
    </lineage>
</organism>
<proteinExistence type="predicted"/>
<evidence type="ECO:0000313" key="3">
    <source>
        <dbReference type="EMBL" id="RXS76399.1"/>
    </source>
</evidence>
<reference evidence="3 4" key="1">
    <citation type="submission" date="2019-01" db="EMBL/GenBank/DDBJ databases">
        <title>Blautia sp. nov. KGMB01111 isolated human feces.</title>
        <authorList>
            <person name="Park J.-E."/>
            <person name="Kim J.-S."/>
            <person name="Park S.-H."/>
        </authorList>
    </citation>
    <scope>NUCLEOTIDE SEQUENCE [LARGE SCALE GENOMIC DNA]</scope>
    <source>
        <strain evidence="3 4">KGMB01111</strain>
    </source>
</reference>
<dbReference type="Pfam" id="PF16982">
    <property type="entry name" value="Flp1_like"/>
    <property type="match status" value="1"/>
</dbReference>
<comment type="caution">
    <text evidence="3">The sequence shown here is derived from an EMBL/GenBank/DDBJ whole genome shotgun (WGS) entry which is preliminary data.</text>
</comment>
<keyword evidence="1" id="KW-1133">Transmembrane helix</keyword>
<dbReference type="InterPro" id="IPR031564">
    <property type="entry name" value="Flp1-like"/>
</dbReference>
<evidence type="ECO:0000313" key="4">
    <source>
        <dbReference type="Proteomes" id="UP000290106"/>
    </source>
</evidence>
<name>A0A4Q1RKY2_9FIRM</name>
<dbReference type="RefSeq" id="WP_022398808.1">
    <property type="nucleotide sequence ID" value="NZ_DAWBJR010000007.1"/>
</dbReference>
<feature type="domain" description="Putative Flagellin Flp1-like" evidence="2">
    <location>
        <begin position="6"/>
        <end position="53"/>
    </location>
</feature>